<name>A0A811QPM6_9POAL</name>
<dbReference type="AlphaFoldDB" id="A0A811QPM6"/>
<evidence type="ECO:0000256" key="1">
    <source>
        <dbReference type="SAM" id="MobiDB-lite"/>
    </source>
</evidence>
<evidence type="ECO:0000313" key="3">
    <source>
        <dbReference type="Proteomes" id="UP000604825"/>
    </source>
</evidence>
<evidence type="ECO:0000313" key="2">
    <source>
        <dbReference type="EMBL" id="CAD6258094.1"/>
    </source>
</evidence>
<reference evidence="2" key="1">
    <citation type="submission" date="2020-10" db="EMBL/GenBank/DDBJ databases">
        <authorList>
            <person name="Han B."/>
            <person name="Lu T."/>
            <person name="Zhao Q."/>
            <person name="Huang X."/>
            <person name="Zhao Y."/>
        </authorList>
    </citation>
    <scope>NUCLEOTIDE SEQUENCE</scope>
</reference>
<dbReference type="EMBL" id="CAJGYO010000010">
    <property type="protein sequence ID" value="CAD6258094.1"/>
    <property type="molecule type" value="Genomic_DNA"/>
</dbReference>
<feature type="region of interest" description="Disordered" evidence="1">
    <location>
        <begin position="1"/>
        <end position="40"/>
    </location>
</feature>
<proteinExistence type="predicted"/>
<gene>
    <name evidence="2" type="ORF">NCGR_LOCUS41577</name>
</gene>
<accession>A0A811QPM6</accession>
<protein>
    <submittedName>
        <fullName evidence="2">Uncharacterized protein</fullName>
    </submittedName>
</protein>
<keyword evidence="3" id="KW-1185">Reference proteome</keyword>
<comment type="caution">
    <text evidence="2">The sequence shown here is derived from an EMBL/GenBank/DDBJ whole genome shotgun (WGS) entry which is preliminary data.</text>
</comment>
<organism evidence="2 3">
    <name type="scientific">Miscanthus lutarioriparius</name>
    <dbReference type="NCBI Taxonomy" id="422564"/>
    <lineage>
        <taxon>Eukaryota</taxon>
        <taxon>Viridiplantae</taxon>
        <taxon>Streptophyta</taxon>
        <taxon>Embryophyta</taxon>
        <taxon>Tracheophyta</taxon>
        <taxon>Spermatophyta</taxon>
        <taxon>Magnoliopsida</taxon>
        <taxon>Liliopsida</taxon>
        <taxon>Poales</taxon>
        <taxon>Poaceae</taxon>
        <taxon>PACMAD clade</taxon>
        <taxon>Panicoideae</taxon>
        <taxon>Andropogonodae</taxon>
        <taxon>Andropogoneae</taxon>
        <taxon>Saccharinae</taxon>
        <taxon>Miscanthus</taxon>
    </lineage>
</organism>
<dbReference type="Proteomes" id="UP000604825">
    <property type="component" value="Unassembled WGS sequence"/>
</dbReference>
<sequence length="125" mass="12755">MNASTAAAAVPRGHVQRRVSGPVLRPEHVVHAPQPQPPPGLLDVVVAVIVVLPAGDEPDDDGDGVRVPRPRREVERRVLSGGQRGEEVPVTTGEFGDQAAAALPGGDVALCRHLAGAAASSGMTG</sequence>